<keyword evidence="4" id="KW-0648">Protein biosynthesis</keyword>
<name>A0A812F0L7_9ARCH</name>
<dbReference type="EMBL" id="CAJNAQ010000005">
    <property type="protein sequence ID" value="CAE6499081.1"/>
    <property type="molecule type" value="Genomic_DNA"/>
</dbReference>
<keyword evidence="2" id="KW-0547">Nucleotide-binding</keyword>
<dbReference type="InterPro" id="IPR029349">
    <property type="entry name" value="DUF4443"/>
</dbReference>
<evidence type="ECO:0000313" key="7">
    <source>
        <dbReference type="Proteomes" id="UP000655759"/>
    </source>
</evidence>
<dbReference type="Gene3D" id="1.10.10.10">
    <property type="entry name" value="Winged helix-like DNA-binding domain superfamily/Winged helix DNA-binding domain"/>
    <property type="match status" value="1"/>
</dbReference>
<dbReference type="GO" id="GO:0005524">
    <property type="term" value="F:ATP binding"/>
    <property type="evidence" value="ECO:0007669"/>
    <property type="project" value="UniProtKB-KW"/>
</dbReference>
<feature type="domain" description="DUF4443" evidence="5">
    <location>
        <begin position="123"/>
        <end position="221"/>
    </location>
</feature>
<evidence type="ECO:0000256" key="3">
    <source>
        <dbReference type="ARBA" id="ARBA00022840"/>
    </source>
</evidence>
<reference evidence="6" key="1">
    <citation type="submission" date="2021-02" db="EMBL/GenBank/DDBJ databases">
        <authorList>
            <person name="Han P."/>
        </authorList>
    </citation>
    <scope>NUCLEOTIDE SEQUENCE</scope>
    <source>
        <strain evidence="6">Candidatus Nitrosotenuis uzonensis 5A</strain>
    </source>
</reference>
<accession>A0A812F0L7</accession>
<dbReference type="Pfam" id="PF14544">
    <property type="entry name" value="DUF4443"/>
    <property type="match status" value="1"/>
</dbReference>
<dbReference type="GO" id="GO:0006412">
    <property type="term" value="P:translation"/>
    <property type="evidence" value="ECO:0007669"/>
    <property type="project" value="UniProtKB-KW"/>
</dbReference>
<evidence type="ECO:0000259" key="5">
    <source>
        <dbReference type="Pfam" id="PF14544"/>
    </source>
</evidence>
<comment type="caution">
    <text evidence="6">The sequence shown here is derived from an EMBL/GenBank/DDBJ whole genome shotgun (WGS) entry which is preliminary data.</text>
</comment>
<dbReference type="AlphaFoldDB" id="A0A812F0L7"/>
<dbReference type="InterPro" id="IPR004115">
    <property type="entry name" value="GAD-like_sf"/>
</dbReference>
<evidence type="ECO:0000256" key="1">
    <source>
        <dbReference type="ARBA" id="ARBA00022598"/>
    </source>
</evidence>
<dbReference type="Gene3D" id="3.30.1360.30">
    <property type="entry name" value="GAD-like domain"/>
    <property type="match status" value="1"/>
</dbReference>
<dbReference type="InterPro" id="IPR036390">
    <property type="entry name" value="WH_DNA-bd_sf"/>
</dbReference>
<organism evidence="6 7">
    <name type="scientific">Candidatus Nitrosotenuis uzonensis</name>
    <dbReference type="NCBI Taxonomy" id="1407055"/>
    <lineage>
        <taxon>Archaea</taxon>
        <taxon>Nitrososphaerota</taxon>
        <taxon>Candidatus Nitrosotenuis</taxon>
    </lineage>
</organism>
<evidence type="ECO:0000256" key="2">
    <source>
        <dbReference type="ARBA" id="ARBA00022741"/>
    </source>
</evidence>
<evidence type="ECO:0000256" key="4">
    <source>
        <dbReference type="ARBA" id="ARBA00022917"/>
    </source>
</evidence>
<keyword evidence="1" id="KW-0436">Ligase</keyword>
<proteinExistence type="predicted"/>
<dbReference type="GO" id="GO:0004812">
    <property type="term" value="F:aminoacyl-tRNA ligase activity"/>
    <property type="evidence" value="ECO:0007669"/>
    <property type="project" value="InterPro"/>
</dbReference>
<dbReference type="SUPFAM" id="SSF46785">
    <property type="entry name" value="Winged helix' DNA-binding domain"/>
    <property type="match status" value="1"/>
</dbReference>
<evidence type="ECO:0000313" key="6">
    <source>
        <dbReference type="EMBL" id="CAE6499081.1"/>
    </source>
</evidence>
<dbReference type="Proteomes" id="UP000655759">
    <property type="component" value="Unassembled WGS sequence"/>
</dbReference>
<sequence length="227" mass="25728">MYLNSWMNHPIFNKMNSRQQIQILQNIISRKGSSKILTFSMPHVFKALQMLYYEPYVSRASFCTSLYMGEGAVKTMILHLKKEGMADSTKSGTFLTQKGRRFMKNLLDNIPAECEIKKCSISIGKFNHAILLKKYAFATKSGTEQRDFAIMYGATGATTIIFRDGRFTFPNDTADCLLNDENTKKTLCNSLKPENEDMIIITSANEPFVAEISAKNSALWTMATHTR</sequence>
<keyword evidence="3" id="KW-0067">ATP-binding</keyword>
<dbReference type="GO" id="GO:0005737">
    <property type="term" value="C:cytoplasm"/>
    <property type="evidence" value="ECO:0007669"/>
    <property type="project" value="InterPro"/>
</dbReference>
<gene>
    <name evidence="6" type="ORF">NUZ5A_50857</name>
</gene>
<protein>
    <recommendedName>
        <fullName evidence="5">DUF4443 domain-containing protein</fullName>
    </recommendedName>
</protein>
<dbReference type="InterPro" id="IPR036388">
    <property type="entry name" value="WH-like_DNA-bd_sf"/>
</dbReference>